<dbReference type="Proteomes" id="UP000275394">
    <property type="component" value="Unassembled WGS sequence"/>
</dbReference>
<organism evidence="1 2">
    <name type="scientific">Sinobacterium caligoides</name>
    <dbReference type="NCBI Taxonomy" id="933926"/>
    <lineage>
        <taxon>Bacteria</taxon>
        <taxon>Pseudomonadati</taxon>
        <taxon>Pseudomonadota</taxon>
        <taxon>Gammaproteobacteria</taxon>
        <taxon>Cellvibrionales</taxon>
        <taxon>Spongiibacteraceae</taxon>
        <taxon>Sinobacterium</taxon>
    </lineage>
</organism>
<reference evidence="1 2" key="1">
    <citation type="submission" date="2018-11" db="EMBL/GenBank/DDBJ databases">
        <title>Genomic Encyclopedia of Type Strains, Phase IV (KMG-IV): sequencing the most valuable type-strain genomes for metagenomic binning, comparative biology and taxonomic classification.</title>
        <authorList>
            <person name="Goeker M."/>
        </authorList>
    </citation>
    <scope>NUCLEOTIDE SEQUENCE [LARGE SCALE GENOMIC DNA]</scope>
    <source>
        <strain evidence="1 2">DSM 100316</strain>
    </source>
</reference>
<comment type="caution">
    <text evidence="1">The sequence shown here is derived from an EMBL/GenBank/DDBJ whole genome shotgun (WGS) entry which is preliminary data.</text>
</comment>
<evidence type="ECO:0000313" key="1">
    <source>
        <dbReference type="EMBL" id="ROS00197.1"/>
    </source>
</evidence>
<dbReference type="RefSeq" id="WP_123713174.1">
    <property type="nucleotide sequence ID" value="NZ_RKHR01000005.1"/>
</dbReference>
<evidence type="ECO:0000313" key="2">
    <source>
        <dbReference type="Proteomes" id="UP000275394"/>
    </source>
</evidence>
<dbReference type="AlphaFoldDB" id="A0A3N2DK88"/>
<proteinExistence type="predicted"/>
<protein>
    <submittedName>
        <fullName evidence="1">Uncharacterized protein</fullName>
    </submittedName>
</protein>
<keyword evidence="2" id="KW-1185">Reference proteome</keyword>
<name>A0A3N2DK88_9GAMM</name>
<gene>
    <name evidence="1" type="ORF">EDC56_2835</name>
</gene>
<dbReference type="EMBL" id="RKHR01000005">
    <property type="protein sequence ID" value="ROS00197.1"/>
    <property type="molecule type" value="Genomic_DNA"/>
</dbReference>
<dbReference type="OrthoDB" id="5724398at2"/>
<sequence length="397" mass="42789">MFSDKRVKRELVIAGNNAGKSVTITPQAEPIYHEMVKLARRGNHWAQLSVNGINDLAAGRLHQNNIFIKPNSPCRGGTEEFFVILPGCKLTAEKQPDDTFKVLHLEANLDYAELQKEELRPGLYSAEVTDGAWSAKYQAKNKIKNSEFRLVAITDSAHESPDSAADKCFPRITAMPTSGGERQVNAKGFDMHYTPGEKSIGGLKNLKQSISPEKISDIHESALLLAQTMYKAKNIQGVAWISEFGGSAILTQALAILAHQGIKLDSHTAFLYRPTTSPNKAYQAANAVGLTFDRKFSKTHALDVIGNSDQLKVIASRRKNETNYGMGKAAADTFEYGKGVMAAVGTIAASGGVTLAAPAAAVTFLTALASAASIAKLGSTLTEAYLPSHHDKIKGKF</sequence>
<accession>A0A3N2DK88</accession>